<dbReference type="KEGG" id="paco:AACT_0786"/>
<protein>
    <submittedName>
        <fullName evidence="3">Cytochrome oxidase maturation protein, cbb3-type</fullName>
    </submittedName>
</protein>
<dbReference type="EMBL" id="CP042652">
    <property type="protein sequence ID" value="QKE27980.1"/>
    <property type="molecule type" value="Genomic_DNA"/>
</dbReference>
<keyword evidence="4" id="KW-1185">Reference proteome</keyword>
<gene>
    <name evidence="3" type="primary">ccoS</name>
    <name evidence="3" type="ORF">AACT_0786</name>
</gene>
<dbReference type="AlphaFoldDB" id="A0A6M8EBY6"/>
<accession>A0A6M8EBY6</accession>
<evidence type="ECO:0000313" key="4">
    <source>
        <dbReference type="Proteomes" id="UP000503483"/>
    </source>
</evidence>
<keyword evidence="2" id="KW-1133">Transmembrane helix</keyword>
<organism evidence="3 4">
    <name type="scientific">Arcobacter acticola</name>
    <dbReference type="NCBI Taxonomy" id="1849015"/>
    <lineage>
        <taxon>Bacteria</taxon>
        <taxon>Pseudomonadati</taxon>
        <taxon>Campylobacterota</taxon>
        <taxon>Epsilonproteobacteria</taxon>
        <taxon>Campylobacterales</taxon>
        <taxon>Arcobacteraceae</taxon>
        <taxon>Arcobacter</taxon>
    </lineage>
</organism>
<sequence length="87" mass="9779">MIDDTLFFMLIVGIIISAGLLLIFVWAAKSGQFDDSNKIVNGLLFDSTEDLNDAINKDKNSKEAKENKIKSEKENSKEEKKVSQKID</sequence>
<evidence type="ECO:0000256" key="1">
    <source>
        <dbReference type="SAM" id="MobiDB-lite"/>
    </source>
</evidence>
<dbReference type="NCBIfam" id="TIGR00847">
    <property type="entry name" value="ccoS"/>
    <property type="match status" value="1"/>
</dbReference>
<dbReference type="Proteomes" id="UP000503483">
    <property type="component" value="Chromosome"/>
</dbReference>
<dbReference type="Pfam" id="PF03597">
    <property type="entry name" value="FixS"/>
    <property type="match status" value="1"/>
</dbReference>
<evidence type="ECO:0000256" key="2">
    <source>
        <dbReference type="SAM" id="Phobius"/>
    </source>
</evidence>
<evidence type="ECO:0000313" key="3">
    <source>
        <dbReference type="EMBL" id="QKE27980.1"/>
    </source>
</evidence>
<name>A0A6M8EBY6_9BACT</name>
<reference evidence="3 4" key="1">
    <citation type="submission" date="2019-08" db="EMBL/GenBank/DDBJ databases">
        <title>Complete genome sequence of Arcobacter acticola.</title>
        <authorList>
            <person name="Miller W."/>
        </authorList>
    </citation>
    <scope>NUCLEOTIDE SEQUENCE [LARGE SCALE GENOMIC DNA]</scope>
    <source>
        <strain evidence="3 4">KCTC 52212</strain>
    </source>
</reference>
<dbReference type="InterPro" id="IPR004714">
    <property type="entry name" value="Cyt_oxidase_maturation_cbb3"/>
</dbReference>
<feature type="region of interest" description="Disordered" evidence="1">
    <location>
        <begin position="56"/>
        <end position="87"/>
    </location>
</feature>
<keyword evidence="2" id="KW-0812">Transmembrane</keyword>
<dbReference type="RefSeq" id="WP_172125163.1">
    <property type="nucleotide sequence ID" value="NZ_CP042652.1"/>
</dbReference>
<feature type="transmembrane region" description="Helical" evidence="2">
    <location>
        <begin position="6"/>
        <end position="28"/>
    </location>
</feature>
<proteinExistence type="predicted"/>
<keyword evidence="2" id="KW-0472">Membrane</keyword>